<protein>
    <recommendedName>
        <fullName evidence="1">non-specific serine/threonine protein kinase</fullName>
        <ecNumber evidence="1">2.7.11.1</ecNumber>
    </recommendedName>
</protein>
<keyword evidence="5" id="KW-0418">Kinase</keyword>
<evidence type="ECO:0000313" key="11">
    <source>
        <dbReference type="EMBL" id="KAF5365116.1"/>
    </source>
</evidence>
<evidence type="ECO:0000256" key="8">
    <source>
        <dbReference type="ARBA" id="ARBA00048679"/>
    </source>
</evidence>
<name>A0A8H5GHG1_9AGAR</name>
<evidence type="ECO:0000256" key="5">
    <source>
        <dbReference type="ARBA" id="ARBA00022777"/>
    </source>
</evidence>
<evidence type="ECO:0000256" key="7">
    <source>
        <dbReference type="ARBA" id="ARBA00047899"/>
    </source>
</evidence>
<dbReference type="SUPFAM" id="SSF56112">
    <property type="entry name" value="Protein kinase-like (PK-like)"/>
    <property type="match status" value="1"/>
</dbReference>
<dbReference type="PROSITE" id="PS00109">
    <property type="entry name" value="PROTEIN_KINASE_TYR"/>
    <property type="match status" value="1"/>
</dbReference>
<keyword evidence="4" id="KW-0547">Nucleotide-binding</keyword>
<comment type="catalytic activity">
    <reaction evidence="7">
        <text>L-threonyl-[protein] + ATP = O-phospho-L-threonyl-[protein] + ADP + H(+)</text>
        <dbReference type="Rhea" id="RHEA:46608"/>
        <dbReference type="Rhea" id="RHEA-COMP:11060"/>
        <dbReference type="Rhea" id="RHEA-COMP:11605"/>
        <dbReference type="ChEBI" id="CHEBI:15378"/>
        <dbReference type="ChEBI" id="CHEBI:30013"/>
        <dbReference type="ChEBI" id="CHEBI:30616"/>
        <dbReference type="ChEBI" id="CHEBI:61977"/>
        <dbReference type="ChEBI" id="CHEBI:456216"/>
        <dbReference type="EC" id="2.7.11.1"/>
    </reaction>
</comment>
<keyword evidence="12" id="KW-1185">Reference proteome</keyword>
<dbReference type="OrthoDB" id="2523749at2759"/>
<reference evidence="11 12" key="1">
    <citation type="journal article" date="2020" name="ISME J.">
        <title>Uncovering the hidden diversity of litter-decomposition mechanisms in mushroom-forming fungi.</title>
        <authorList>
            <person name="Floudas D."/>
            <person name="Bentzer J."/>
            <person name="Ahren D."/>
            <person name="Johansson T."/>
            <person name="Persson P."/>
            <person name="Tunlid A."/>
        </authorList>
    </citation>
    <scope>NUCLEOTIDE SEQUENCE [LARGE SCALE GENOMIC DNA]</scope>
    <source>
        <strain evidence="11 12">CBS 291.85</strain>
    </source>
</reference>
<organism evidence="11 12">
    <name type="scientific">Tetrapyrgos nigripes</name>
    <dbReference type="NCBI Taxonomy" id="182062"/>
    <lineage>
        <taxon>Eukaryota</taxon>
        <taxon>Fungi</taxon>
        <taxon>Dikarya</taxon>
        <taxon>Basidiomycota</taxon>
        <taxon>Agaricomycotina</taxon>
        <taxon>Agaricomycetes</taxon>
        <taxon>Agaricomycetidae</taxon>
        <taxon>Agaricales</taxon>
        <taxon>Marasmiineae</taxon>
        <taxon>Marasmiaceae</taxon>
        <taxon>Tetrapyrgos</taxon>
    </lineage>
</organism>
<keyword evidence="3" id="KW-0808">Transferase</keyword>
<keyword evidence="6" id="KW-0067">ATP-binding</keyword>
<feature type="region of interest" description="Disordered" evidence="9">
    <location>
        <begin position="266"/>
        <end position="285"/>
    </location>
</feature>
<feature type="domain" description="RIO-type" evidence="10">
    <location>
        <begin position="177"/>
        <end position="215"/>
    </location>
</feature>
<gene>
    <name evidence="11" type="ORF">D9758_011024</name>
</gene>
<dbReference type="InterPro" id="IPR018934">
    <property type="entry name" value="RIO_dom"/>
</dbReference>
<evidence type="ECO:0000256" key="1">
    <source>
        <dbReference type="ARBA" id="ARBA00012513"/>
    </source>
</evidence>
<evidence type="ECO:0000256" key="9">
    <source>
        <dbReference type="SAM" id="MobiDB-lite"/>
    </source>
</evidence>
<evidence type="ECO:0000256" key="4">
    <source>
        <dbReference type="ARBA" id="ARBA00022741"/>
    </source>
</evidence>
<dbReference type="Proteomes" id="UP000559256">
    <property type="component" value="Unassembled WGS sequence"/>
</dbReference>
<dbReference type="EMBL" id="JAACJM010000029">
    <property type="protein sequence ID" value="KAF5365116.1"/>
    <property type="molecule type" value="Genomic_DNA"/>
</dbReference>
<proteinExistence type="predicted"/>
<evidence type="ECO:0000256" key="6">
    <source>
        <dbReference type="ARBA" id="ARBA00022840"/>
    </source>
</evidence>
<dbReference type="GO" id="GO:0005524">
    <property type="term" value="F:ATP binding"/>
    <property type="evidence" value="ECO:0007669"/>
    <property type="project" value="UniProtKB-KW"/>
</dbReference>
<dbReference type="Gene3D" id="1.10.510.10">
    <property type="entry name" value="Transferase(Phosphotransferase) domain 1"/>
    <property type="match status" value="1"/>
</dbReference>
<accession>A0A8H5GHG1</accession>
<evidence type="ECO:0000313" key="12">
    <source>
        <dbReference type="Proteomes" id="UP000559256"/>
    </source>
</evidence>
<evidence type="ECO:0000256" key="2">
    <source>
        <dbReference type="ARBA" id="ARBA00022527"/>
    </source>
</evidence>
<dbReference type="InterPro" id="IPR011009">
    <property type="entry name" value="Kinase-like_dom_sf"/>
</dbReference>
<sequence>MYALRVNFPQNWPGWHVSEYILNESLDKESFSLSQDENTPALINATVDSEMHSDYCSDSPVFRGFIRDADCTKLLESDSYWLPKTNPTSASSSPLSSPAAISVVLKFAMREDLVEDLAQEAAVYFGPLKSLQGKSIPRCFGFYTGAGVEGQEIACLVLECWGEVLSEPFAMLSLDVRILERLREMHRCGLHHGDFAERNVLMYNNDIRFIDFDQVEGHECDCDTKLDSDDGVGLPPDLDKVGCPLLYLIGWEMGIWDDSDVDESDLSSNGSGSLSGSGFGSSESSLHWVSSKEDLVGDLDARLARDLSLDDGREG</sequence>
<dbReference type="EC" id="2.7.11.1" evidence="1"/>
<comment type="catalytic activity">
    <reaction evidence="8">
        <text>L-seryl-[protein] + ATP = O-phospho-L-seryl-[protein] + ADP + H(+)</text>
        <dbReference type="Rhea" id="RHEA:17989"/>
        <dbReference type="Rhea" id="RHEA-COMP:9863"/>
        <dbReference type="Rhea" id="RHEA-COMP:11604"/>
        <dbReference type="ChEBI" id="CHEBI:15378"/>
        <dbReference type="ChEBI" id="CHEBI:29999"/>
        <dbReference type="ChEBI" id="CHEBI:30616"/>
        <dbReference type="ChEBI" id="CHEBI:83421"/>
        <dbReference type="ChEBI" id="CHEBI:456216"/>
        <dbReference type="EC" id="2.7.11.1"/>
    </reaction>
</comment>
<dbReference type="AlphaFoldDB" id="A0A8H5GHG1"/>
<keyword evidence="2" id="KW-0723">Serine/threonine-protein kinase</keyword>
<evidence type="ECO:0000259" key="10">
    <source>
        <dbReference type="Pfam" id="PF01163"/>
    </source>
</evidence>
<dbReference type="InterPro" id="IPR008266">
    <property type="entry name" value="Tyr_kinase_AS"/>
</dbReference>
<dbReference type="GO" id="GO:0004674">
    <property type="term" value="F:protein serine/threonine kinase activity"/>
    <property type="evidence" value="ECO:0007669"/>
    <property type="project" value="UniProtKB-KW"/>
</dbReference>
<dbReference type="Pfam" id="PF01163">
    <property type="entry name" value="RIO1"/>
    <property type="match status" value="1"/>
</dbReference>
<comment type="caution">
    <text evidence="11">The sequence shown here is derived from an EMBL/GenBank/DDBJ whole genome shotgun (WGS) entry which is preliminary data.</text>
</comment>
<evidence type="ECO:0000256" key="3">
    <source>
        <dbReference type="ARBA" id="ARBA00022679"/>
    </source>
</evidence>